<feature type="domain" description="DUF3616" evidence="1">
    <location>
        <begin position="26"/>
        <end position="358"/>
    </location>
</feature>
<dbReference type="Proteomes" id="UP000321926">
    <property type="component" value="Unassembled WGS sequence"/>
</dbReference>
<evidence type="ECO:0000259" key="1">
    <source>
        <dbReference type="Pfam" id="PF12275"/>
    </source>
</evidence>
<organism evidence="2 3">
    <name type="scientific">Pontibacter qinzhouensis</name>
    <dbReference type="NCBI Taxonomy" id="2603253"/>
    <lineage>
        <taxon>Bacteria</taxon>
        <taxon>Pseudomonadati</taxon>
        <taxon>Bacteroidota</taxon>
        <taxon>Cytophagia</taxon>
        <taxon>Cytophagales</taxon>
        <taxon>Hymenobacteraceae</taxon>
        <taxon>Pontibacter</taxon>
    </lineage>
</organism>
<comment type="caution">
    <text evidence="2">The sequence shown here is derived from an EMBL/GenBank/DDBJ whole genome shotgun (WGS) entry which is preliminary data.</text>
</comment>
<proteinExistence type="predicted"/>
<gene>
    <name evidence="2" type="ORF">FVR03_19730</name>
</gene>
<dbReference type="OrthoDB" id="423529at2"/>
<dbReference type="InterPro" id="IPR022060">
    <property type="entry name" value="DUF3616"/>
</dbReference>
<keyword evidence="3" id="KW-1185">Reference proteome</keyword>
<accession>A0A5C8J5M5</accession>
<dbReference type="EMBL" id="VRTY01000099">
    <property type="protein sequence ID" value="TXK31565.1"/>
    <property type="molecule type" value="Genomic_DNA"/>
</dbReference>
<reference evidence="2 3" key="1">
    <citation type="submission" date="2019-08" db="EMBL/GenBank/DDBJ databases">
        <authorList>
            <person name="Shi S."/>
        </authorList>
    </citation>
    <scope>NUCLEOTIDE SEQUENCE [LARGE SCALE GENOMIC DNA]</scope>
    <source>
        <strain evidence="2 3">GY10130</strain>
    </source>
</reference>
<evidence type="ECO:0000313" key="3">
    <source>
        <dbReference type="Proteomes" id="UP000321926"/>
    </source>
</evidence>
<name>A0A5C8J5M5_9BACT</name>
<protein>
    <submittedName>
        <fullName evidence="2">DUF3616 domain-containing protein</fullName>
    </submittedName>
</protein>
<evidence type="ECO:0000313" key="2">
    <source>
        <dbReference type="EMBL" id="TXK31565.1"/>
    </source>
</evidence>
<dbReference type="AlphaFoldDB" id="A0A5C8J5M5"/>
<dbReference type="Pfam" id="PF12275">
    <property type="entry name" value="DUF3616"/>
    <property type="match status" value="1"/>
</dbReference>
<sequence length="363" mass="40313">MAQQIKLQFTASKSLNADGKHVRDGLSTVLRTGNNIWTGCDERTTIERLACLPDGSLGEHASFALSDYLHLPGKPGQEIDIEGMGLAGNYLWVIGSHSLKRKKPRKSDSVPDQQKRLATVKAEANRYMLARIPILLDCETGNYTLHKKCPNPDEPGELLWAAQLQSGKNGNELTEALQQDEHLKDFFRIPSKDNGFDIEGLTVVGKRLFIGLRGPVLRGWSVVLEIEVDELADKQGYLHLKQITPERPYKKHFLHLKGKGIRELRLLGDDLYILAGPTMDLDGTIVLYRWPNALAQQTESMLHNSELERLHEIPHGTGATTGQDKAEGLAIYDDSTLLVVFDSPTDARKVGNDAVLGDLIKVK</sequence>
<dbReference type="RefSeq" id="WP_147923495.1">
    <property type="nucleotide sequence ID" value="NZ_VRTY01000099.1"/>
</dbReference>